<dbReference type="InterPro" id="IPR011761">
    <property type="entry name" value="ATP-grasp"/>
</dbReference>
<dbReference type="PROSITE" id="PS00867">
    <property type="entry name" value="CPSASE_2"/>
    <property type="match status" value="1"/>
</dbReference>
<keyword evidence="2 5" id="KW-0547">Nucleotide-binding</keyword>
<evidence type="ECO:0000313" key="9">
    <source>
        <dbReference type="EMBL" id="NQV66190.1"/>
    </source>
</evidence>
<protein>
    <submittedName>
        <fullName evidence="9">3-methylcrotonyl-CoA carboxylase</fullName>
    </submittedName>
</protein>
<dbReference type="PANTHER" id="PTHR18866:SF33">
    <property type="entry name" value="METHYLCROTONOYL-COA CARBOXYLASE SUBUNIT ALPHA, MITOCHONDRIAL-RELATED"/>
    <property type="match status" value="1"/>
</dbReference>
<accession>A0A972W1E3</accession>
<keyword evidence="4" id="KW-0092">Biotin</keyword>
<evidence type="ECO:0000256" key="2">
    <source>
        <dbReference type="ARBA" id="ARBA00022741"/>
    </source>
</evidence>
<dbReference type="Pfam" id="PF02785">
    <property type="entry name" value="Biotin_carb_C"/>
    <property type="match status" value="1"/>
</dbReference>
<dbReference type="GO" id="GO:0046872">
    <property type="term" value="F:metal ion binding"/>
    <property type="evidence" value="ECO:0007669"/>
    <property type="project" value="InterPro"/>
</dbReference>
<dbReference type="InterPro" id="IPR011053">
    <property type="entry name" value="Single_hybrid_motif"/>
</dbReference>
<feature type="domain" description="Biotin carboxylation" evidence="8">
    <location>
        <begin position="1"/>
        <end position="232"/>
    </location>
</feature>
<comment type="caution">
    <text evidence="9">The sequence shown here is derived from an EMBL/GenBank/DDBJ whole genome shotgun (WGS) entry which is preliminary data.</text>
</comment>
<dbReference type="PROSITE" id="PS50979">
    <property type="entry name" value="BC"/>
    <property type="match status" value="1"/>
</dbReference>
<name>A0A972W1E3_9GAMM</name>
<proteinExistence type="predicted"/>
<dbReference type="SUPFAM" id="SSF51230">
    <property type="entry name" value="Single hybrid motif"/>
    <property type="match status" value="1"/>
</dbReference>
<keyword evidence="3 5" id="KW-0067">ATP-binding</keyword>
<evidence type="ECO:0000256" key="5">
    <source>
        <dbReference type="PROSITE-ProRule" id="PRU00409"/>
    </source>
</evidence>
<dbReference type="Gene3D" id="3.30.470.20">
    <property type="entry name" value="ATP-grasp fold, B domain"/>
    <property type="match status" value="1"/>
</dbReference>
<dbReference type="PROSITE" id="PS50968">
    <property type="entry name" value="BIOTINYL_LIPOYL"/>
    <property type="match status" value="1"/>
</dbReference>
<dbReference type="InterPro" id="IPR005482">
    <property type="entry name" value="Biotin_COase_C"/>
</dbReference>
<dbReference type="InterPro" id="IPR011054">
    <property type="entry name" value="Rudment_hybrid_motif"/>
</dbReference>
<evidence type="ECO:0000313" key="10">
    <source>
        <dbReference type="Proteomes" id="UP000754644"/>
    </source>
</evidence>
<dbReference type="InterPro" id="IPR011764">
    <property type="entry name" value="Biotin_carboxylation_dom"/>
</dbReference>
<dbReference type="GO" id="GO:0004485">
    <property type="term" value="F:methylcrotonoyl-CoA carboxylase activity"/>
    <property type="evidence" value="ECO:0007669"/>
    <property type="project" value="TreeGrafter"/>
</dbReference>
<dbReference type="Gene3D" id="2.40.50.100">
    <property type="match status" value="1"/>
</dbReference>
<evidence type="ECO:0000259" key="6">
    <source>
        <dbReference type="PROSITE" id="PS50968"/>
    </source>
</evidence>
<gene>
    <name evidence="9" type="ORF">HQ497_12585</name>
</gene>
<dbReference type="InterPro" id="IPR050856">
    <property type="entry name" value="Biotin_carboxylase_complex"/>
</dbReference>
<dbReference type="PROSITE" id="PS50975">
    <property type="entry name" value="ATP_GRASP"/>
    <property type="match status" value="1"/>
</dbReference>
<reference evidence="9" key="1">
    <citation type="submission" date="2020-05" db="EMBL/GenBank/DDBJ databases">
        <title>Sulfur intermediates as new biogeochemical hubs in an aquatic model microbial ecosystem.</title>
        <authorList>
            <person name="Vigneron A."/>
        </authorList>
    </citation>
    <scope>NUCLEOTIDE SEQUENCE</scope>
    <source>
        <strain evidence="9">Bin.250</strain>
    </source>
</reference>
<dbReference type="EMBL" id="JABMOJ010000475">
    <property type="protein sequence ID" value="NQV66190.1"/>
    <property type="molecule type" value="Genomic_DNA"/>
</dbReference>
<dbReference type="InterPro" id="IPR005479">
    <property type="entry name" value="CPAse_ATP-bd"/>
</dbReference>
<feature type="non-terminal residue" evidence="9">
    <location>
        <position position="1"/>
    </location>
</feature>
<dbReference type="CDD" id="cd06850">
    <property type="entry name" value="biotinyl_domain"/>
    <property type="match status" value="1"/>
</dbReference>
<evidence type="ECO:0000256" key="4">
    <source>
        <dbReference type="ARBA" id="ARBA00023267"/>
    </source>
</evidence>
<dbReference type="GO" id="GO:0005524">
    <property type="term" value="F:ATP binding"/>
    <property type="evidence" value="ECO:0007669"/>
    <property type="project" value="UniProtKB-UniRule"/>
</dbReference>
<evidence type="ECO:0000259" key="8">
    <source>
        <dbReference type="PROSITE" id="PS50979"/>
    </source>
</evidence>
<dbReference type="SMART" id="SM00878">
    <property type="entry name" value="Biotin_carb_C"/>
    <property type="match status" value="1"/>
</dbReference>
<feature type="domain" description="ATP-grasp" evidence="7">
    <location>
        <begin position="36"/>
        <end position="103"/>
    </location>
</feature>
<organism evidence="9 10">
    <name type="scientific">SAR86 cluster bacterium</name>
    <dbReference type="NCBI Taxonomy" id="2030880"/>
    <lineage>
        <taxon>Bacteria</taxon>
        <taxon>Pseudomonadati</taxon>
        <taxon>Pseudomonadota</taxon>
        <taxon>Gammaproteobacteria</taxon>
        <taxon>SAR86 cluster</taxon>
    </lineage>
</organism>
<feature type="domain" description="Lipoyl-binding" evidence="6">
    <location>
        <begin position="350"/>
        <end position="428"/>
    </location>
</feature>
<evidence type="ECO:0000256" key="1">
    <source>
        <dbReference type="ARBA" id="ARBA00022598"/>
    </source>
</evidence>
<dbReference type="PANTHER" id="PTHR18866">
    <property type="entry name" value="CARBOXYLASE:PYRUVATE/ACETYL-COA/PROPIONYL-COA CARBOXYLASE"/>
    <property type="match status" value="1"/>
</dbReference>
<evidence type="ECO:0000256" key="3">
    <source>
        <dbReference type="ARBA" id="ARBA00022840"/>
    </source>
</evidence>
<dbReference type="Proteomes" id="UP000754644">
    <property type="component" value="Unassembled WGS sequence"/>
</dbReference>
<dbReference type="AlphaFoldDB" id="A0A972W1E3"/>
<dbReference type="InterPro" id="IPR000089">
    <property type="entry name" value="Biotin_lipoyl"/>
</dbReference>
<dbReference type="Pfam" id="PF00364">
    <property type="entry name" value="Biotin_lipoyl"/>
    <property type="match status" value="1"/>
</dbReference>
<evidence type="ECO:0000259" key="7">
    <source>
        <dbReference type="PROSITE" id="PS50975"/>
    </source>
</evidence>
<dbReference type="SUPFAM" id="SSF51246">
    <property type="entry name" value="Rudiment single hybrid motif"/>
    <property type="match status" value="1"/>
</dbReference>
<dbReference type="SUPFAM" id="SSF56059">
    <property type="entry name" value="Glutathione synthetase ATP-binding domain-like"/>
    <property type="match status" value="1"/>
</dbReference>
<sequence length="437" mass="47514">GDAHGNVIHLGERDCSAQRRHQKVIEESPSPFMSGELRARMGEAAVNAAIAVSYEGVGTVEFLVDQDQHFYFLEMNTRLQVEHPVTELVTDIDLVDWQLQIANGQPLPCGQQDISLDGHAIEVRIYAEDPRNGFMPQTGTVQLFEPYENVGVRIDHGIYSGCQVSPYYDAMLAKLICWGKDREEARSRLVRTLKETKLLGLVTNKSFLIQLLTEPVFIQGETTTDFIDAALLDRYQDVDRTQQLAVTAALLAQNGAAQPAWSNAEPMMVVETFLADGIETRSSSLAIDGGFRVNLGNRVIDVMINACEAGRMSYNCDGVDREAAFYLEDNSVSVDFGADTVNATVTTYAPVNAKGAAGSGMINASTGGLVVKVLVAVGDSVVKGQTLVLIEAMKMEHRHVADVDGKVVSINVEAGTQVKNRQFLVELSVGDANNESA</sequence>
<keyword evidence="1" id="KW-0436">Ligase</keyword>
<dbReference type="Pfam" id="PF02786">
    <property type="entry name" value="CPSase_L_D2"/>
    <property type="match status" value="1"/>
</dbReference>